<sequence>MASSIPLQLAETVQTAHIRQNPSVERDLAPSTAADTKEPVVLEESHPPGPHAASQLDSTVVLEALDDETDEDDEDDDDDDEDLPYSIVRPWDEDHTSNGIRQAPRSNRHHIHPLPALPDLRFEQSYLRSLAAARTWWQVGLVTVRDQVLMPFVQGLLYNLAVCGWQYWNRSAQLSGQSTGARLRRWWYGVNNWVLPEGAVGALTAAAKTPKPRTAGGPWR</sequence>
<dbReference type="GO" id="GO:0140580">
    <property type="term" value="F:mitochondrion autophagosome adaptor activity"/>
    <property type="evidence" value="ECO:0007669"/>
    <property type="project" value="InterPro"/>
</dbReference>
<evidence type="ECO:0008006" key="4">
    <source>
        <dbReference type="Google" id="ProtNLM"/>
    </source>
</evidence>
<dbReference type="OrthoDB" id="2430343at2759"/>
<proteinExistence type="predicted"/>
<dbReference type="STRING" id="1081102.A0A167WU19"/>
<feature type="compositionally biased region" description="Acidic residues" evidence="1">
    <location>
        <begin position="64"/>
        <end position="83"/>
    </location>
</feature>
<comment type="caution">
    <text evidence="2">The sequence shown here is derived from an EMBL/GenBank/DDBJ whole genome shotgun (WGS) entry which is preliminary data.</text>
</comment>
<evidence type="ECO:0000313" key="2">
    <source>
        <dbReference type="EMBL" id="OAA64186.1"/>
    </source>
</evidence>
<accession>A0A167WU19</accession>
<dbReference type="Pfam" id="PF08589">
    <property type="entry name" value="ATG43"/>
    <property type="match status" value="1"/>
</dbReference>
<feature type="region of interest" description="Disordered" evidence="1">
    <location>
        <begin position="18"/>
        <end position="110"/>
    </location>
</feature>
<dbReference type="AlphaFoldDB" id="A0A167WU19"/>
<protein>
    <recommendedName>
        <fullName evidence="4">Duf1770 domain containing protein</fullName>
    </recommendedName>
</protein>
<keyword evidence="3" id="KW-1185">Reference proteome</keyword>
<organism evidence="2 3">
    <name type="scientific">Niveomyces insectorum RCEF 264</name>
    <dbReference type="NCBI Taxonomy" id="1081102"/>
    <lineage>
        <taxon>Eukaryota</taxon>
        <taxon>Fungi</taxon>
        <taxon>Dikarya</taxon>
        <taxon>Ascomycota</taxon>
        <taxon>Pezizomycotina</taxon>
        <taxon>Sordariomycetes</taxon>
        <taxon>Hypocreomycetidae</taxon>
        <taxon>Hypocreales</taxon>
        <taxon>Cordycipitaceae</taxon>
        <taxon>Niveomyces</taxon>
    </lineage>
</organism>
<dbReference type="PANTHER" id="PTHR38699:SF1">
    <property type="entry name" value="MITOPHAGY RECEPTOR ATG43"/>
    <property type="match status" value="1"/>
</dbReference>
<dbReference type="Proteomes" id="UP000076874">
    <property type="component" value="Unassembled WGS sequence"/>
</dbReference>
<dbReference type="EMBL" id="AZHD01000004">
    <property type="protein sequence ID" value="OAA64186.1"/>
    <property type="molecule type" value="Genomic_DNA"/>
</dbReference>
<feature type="compositionally biased region" description="Basic and acidic residues" evidence="1">
    <location>
        <begin position="35"/>
        <end position="46"/>
    </location>
</feature>
<reference evidence="2 3" key="1">
    <citation type="journal article" date="2016" name="Genome Biol. Evol.">
        <title>Divergent and convergent evolution of fungal pathogenicity.</title>
        <authorList>
            <person name="Shang Y."/>
            <person name="Xiao G."/>
            <person name="Zheng P."/>
            <person name="Cen K."/>
            <person name="Zhan S."/>
            <person name="Wang C."/>
        </authorList>
    </citation>
    <scope>NUCLEOTIDE SEQUENCE [LARGE SCALE GENOMIC DNA]</scope>
    <source>
        <strain evidence="2 3">RCEF 264</strain>
    </source>
</reference>
<dbReference type="InterPro" id="IPR013898">
    <property type="entry name" value="Atg43"/>
</dbReference>
<dbReference type="PANTHER" id="PTHR38699">
    <property type="entry name" value="CHROMOSOME 1, WHOLE GENOME SHOTGUN SEQUENCE"/>
    <property type="match status" value="1"/>
</dbReference>
<name>A0A167WU19_9HYPO</name>
<evidence type="ECO:0000256" key="1">
    <source>
        <dbReference type="SAM" id="MobiDB-lite"/>
    </source>
</evidence>
<dbReference type="GO" id="GO:0000423">
    <property type="term" value="P:mitophagy"/>
    <property type="evidence" value="ECO:0007669"/>
    <property type="project" value="InterPro"/>
</dbReference>
<gene>
    <name evidence="2" type="ORF">SPI_02833</name>
</gene>
<evidence type="ECO:0000313" key="3">
    <source>
        <dbReference type="Proteomes" id="UP000076874"/>
    </source>
</evidence>